<reference evidence="1 2" key="1">
    <citation type="journal article" date="2018" name="Nat. Ecol. Evol.">
        <title>Pezizomycetes genomes reveal the molecular basis of ectomycorrhizal truffle lifestyle.</title>
        <authorList>
            <person name="Murat C."/>
            <person name="Payen T."/>
            <person name="Noel B."/>
            <person name="Kuo A."/>
            <person name="Morin E."/>
            <person name="Chen J."/>
            <person name="Kohler A."/>
            <person name="Krizsan K."/>
            <person name="Balestrini R."/>
            <person name="Da Silva C."/>
            <person name="Montanini B."/>
            <person name="Hainaut M."/>
            <person name="Levati E."/>
            <person name="Barry K.W."/>
            <person name="Belfiori B."/>
            <person name="Cichocki N."/>
            <person name="Clum A."/>
            <person name="Dockter R.B."/>
            <person name="Fauchery L."/>
            <person name="Guy J."/>
            <person name="Iotti M."/>
            <person name="Le Tacon F."/>
            <person name="Lindquist E.A."/>
            <person name="Lipzen A."/>
            <person name="Malagnac F."/>
            <person name="Mello A."/>
            <person name="Molinier V."/>
            <person name="Miyauchi S."/>
            <person name="Poulain J."/>
            <person name="Riccioni C."/>
            <person name="Rubini A."/>
            <person name="Sitrit Y."/>
            <person name="Splivallo R."/>
            <person name="Traeger S."/>
            <person name="Wang M."/>
            <person name="Zifcakova L."/>
            <person name="Wipf D."/>
            <person name="Zambonelli A."/>
            <person name="Paolocci F."/>
            <person name="Nowrousian M."/>
            <person name="Ottonello S."/>
            <person name="Baldrian P."/>
            <person name="Spatafora J.W."/>
            <person name="Henrissat B."/>
            <person name="Nagy L.G."/>
            <person name="Aury J.M."/>
            <person name="Wincker P."/>
            <person name="Grigoriev I.V."/>
            <person name="Bonfante P."/>
            <person name="Martin F.M."/>
        </authorList>
    </citation>
    <scope>NUCLEOTIDE SEQUENCE [LARGE SCALE GENOMIC DNA]</scope>
    <source>
        <strain evidence="1 2">RN42</strain>
    </source>
</reference>
<proteinExistence type="predicted"/>
<dbReference type="Proteomes" id="UP000275078">
    <property type="component" value="Unassembled WGS sequence"/>
</dbReference>
<protein>
    <submittedName>
        <fullName evidence="1">Uncharacterized protein</fullName>
    </submittedName>
</protein>
<evidence type="ECO:0000313" key="2">
    <source>
        <dbReference type="Proteomes" id="UP000275078"/>
    </source>
</evidence>
<accession>A0A3N4I078</accession>
<gene>
    <name evidence="1" type="ORF">BJ508DRAFT_308967</name>
</gene>
<sequence length="152" mass="16354">MSHKSYFSAEIPLPCLTANQPEACPALTDTSAIFAQQRAQTRSNRKWSSFAPVDLKLRVAPSAASKGGPGQTQLCIRCSDDKMGLQVPISTQNLKFIRGSGWCTSEMVNMPNSELWNGTVKAPPALDEAITVSFTGSVNGSMGKYFGAKFFA</sequence>
<name>A0A3N4I078_ASCIM</name>
<keyword evidence="2" id="KW-1185">Reference proteome</keyword>
<dbReference type="EMBL" id="ML119707">
    <property type="protein sequence ID" value="RPA78786.1"/>
    <property type="molecule type" value="Genomic_DNA"/>
</dbReference>
<evidence type="ECO:0000313" key="1">
    <source>
        <dbReference type="EMBL" id="RPA78786.1"/>
    </source>
</evidence>
<dbReference type="AlphaFoldDB" id="A0A3N4I078"/>
<organism evidence="1 2">
    <name type="scientific">Ascobolus immersus RN42</name>
    <dbReference type="NCBI Taxonomy" id="1160509"/>
    <lineage>
        <taxon>Eukaryota</taxon>
        <taxon>Fungi</taxon>
        <taxon>Dikarya</taxon>
        <taxon>Ascomycota</taxon>
        <taxon>Pezizomycotina</taxon>
        <taxon>Pezizomycetes</taxon>
        <taxon>Pezizales</taxon>
        <taxon>Ascobolaceae</taxon>
        <taxon>Ascobolus</taxon>
    </lineage>
</organism>